<dbReference type="NCBIfam" id="TIGR00368">
    <property type="entry name" value="YifB family Mg chelatase-like AAA ATPase"/>
    <property type="match status" value="1"/>
</dbReference>
<accession>A0A177I8B7</accession>
<dbReference type="OrthoDB" id="9813147at2"/>
<dbReference type="GO" id="GO:0005524">
    <property type="term" value="F:ATP binding"/>
    <property type="evidence" value="ECO:0007669"/>
    <property type="project" value="InterPro"/>
</dbReference>
<name>A0A177I8B7_9CORY</name>
<evidence type="ECO:0000259" key="2">
    <source>
        <dbReference type="SMART" id="SM00382"/>
    </source>
</evidence>
<evidence type="ECO:0000313" key="3">
    <source>
        <dbReference type="EMBL" id="OAH25059.1"/>
    </source>
</evidence>
<dbReference type="InterPro" id="IPR003593">
    <property type="entry name" value="AAA+_ATPase"/>
</dbReference>
<dbReference type="Gene3D" id="3.40.50.300">
    <property type="entry name" value="P-loop containing nucleotide triphosphate hydrolases"/>
    <property type="match status" value="1"/>
</dbReference>
<dbReference type="PANTHER" id="PTHR32039">
    <property type="entry name" value="MAGNESIUM-CHELATASE SUBUNIT CHLI"/>
    <property type="match status" value="1"/>
</dbReference>
<reference evidence="4" key="1">
    <citation type="submission" date="2016-02" db="EMBL/GenBank/DDBJ databases">
        <authorList>
            <person name="Kaur G."/>
            <person name="Nair G.R."/>
            <person name="Mayilraj S."/>
        </authorList>
    </citation>
    <scope>NUCLEOTIDE SEQUENCE [LARGE SCALE GENOMIC DNA]</scope>
    <source>
        <strain evidence="4">GA-15</strain>
    </source>
</reference>
<dbReference type="Gene3D" id="3.30.230.10">
    <property type="match status" value="1"/>
</dbReference>
<dbReference type="STRING" id="1705.CA21670_04615"/>
<keyword evidence="4" id="KW-1185">Reference proteome</keyword>
<proteinExistence type="inferred from homology"/>
<evidence type="ECO:0000256" key="1">
    <source>
        <dbReference type="ARBA" id="ARBA00006354"/>
    </source>
</evidence>
<gene>
    <name evidence="3" type="ORF">AYJ05_07490</name>
</gene>
<organism evidence="3 4">
    <name type="scientific">Corynebacterium stationis</name>
    <dbReference type="NCBI Taxonomy" id="1705"/>
    <lineage>
        <taxon>Bacteria</taxon>
        <taxon>Bacillati</taxon>
        <taxon>Actinomycetota</taxon>
        <taxon>Actinomycetes</taxon>
        <taxon>Mycobacteriales</taxon>
        <taxon>Corynebacteriaceae</taxon>
        <taxon>Corynebacterium</taxon>
    </lineage>
</organism>
<sequence>MALESCKTIALEGVIGHIVDIEANIGAGLPGIHVVGRTDTAINESRQRIKTAIINSQLAWPKTKIVVSLSPASLPKSGAHFDLPLAVAILLAGMKAQDEQLAADGYATWGTESFAEKTANTLFLGELGLDGSLKPVPGILSAMVAAPKQGYHTIVIPPGNAGEAQLVEDTRVLVAHNLREVFEWLRGNRHLKTPEHIPAPQRNQTLDFADIAGQHEAKFAIEVAAAGGHHLMMIGPPGSGKSMLAARIPSILPKLSTAQAVESTAIHSIAGSMGEIIAHAPFISPHASLSRPALLGGGSGNPRPGAVSLAHNGVLFLDEASEISAAVLDSLRAPLEDGEVRLARAQREITYPARFQLVMAANPCRCAAEDSSKCVCRPQVRQTYLRNISGPLRDRLDIALELTSQAAVLHTEDEEASSTIAQRVALARDRAALRWQSHGLDITHNAAMPSTYLRRHCAADESAMALMGAYLAEGQLSQRGVDRCLKLAWTLCDLEGEDIPNLDHIARALNLRGEGF</sequence>
<dbReference type="InterPro" id="IPR004482">
    <property type="entry name" value="Mg_chelat-rel"/>
</dbReference>
<comment type="similarity">
    <text evidence="1">Belongs to the Mg-chelatase subunits D/I family. ComM subfamily.</text>
</comment>
<comment type="caution">
    <text evidence="3">The sequence shown here is derived from an EMBL/GenBank/DDBJ whole genome shotgun (WGS) entry which is preliminary data.</text>
</comment>
<dbReference type="CDD" id="cd00009">
    <property type="entry name" value="AAA"/>
    <property type="match status" value="1"/>
</dbReference>
<dbReference type="AlphaFoldDB" id="A0A177I8B7"/>
<dbReference type="RefSeq" id="WP_066840914.1">
    <property type="nucleotide sequence ID" value="NZ_LSTQ01000026.1"/>
</dbReference>
<dbReference type="InterPro" id="IPR014721">
    <property type="entry name" value="Ribsml_uS5_D2-typ_fold_subgr"/>
</dbReference>
<dbReference type="InterPro" id="IPR027417">
    <property type="entry name" value="P-loop_NTPase"/>
</dbReference>
<feature type="domain" description="AAA+ ATPase" evidence="2">
    <location>
        <begin position="227"/>
        <end position="406"/>
    </location>
</feature>
<dbReference type="Pfam" id="PF13541">
    <property type="entry name" value="ChlI"/>
    <property type="match status" value="1"/>
</dbReference>
<dbReference type="InterPro" id="IPR045006">
    <property type="entry name" value="CHLI-like"/>
</dbReference>
<dbReference type="Pfam" id="PF01078">
    <property type="entry name" value="Mg_chelatase"/>
    <property type="match status" value="1"/>
</dbReference>
<dbReference type="EMBL" id="LSTQ01000026">
    <property type="protein sequence ID" value="OAH25059.1"/>
    <property type="molecule type" value="Genomic_DNA"/>
</dbReference>
<dbReference type="Proteomes" id="UP000076947">
    <property type="component" value="Unassembled WGS sequence"/>
</dbReference>
<dbReference type="Pfam" id="PF13335">
    <property type="entry name" value="Mg_chelatase_C"/>
    <property type="match status" value="1"/>
</dbReference>
<dbReference type="PANTHER" id="PTHR32039:SF7">
    <property type="entry name" value="COMPETENCE PROTEIN COMM"/>
    <property type="match status" value="1"/>
</dbReference>
<dbReference type="SUPFAM" id="SSF54211">
    <property type="entry name" value="Ribosomal protein S5 domain 2-like"/>
    <property type="match status" value="1"/>
</dbReference>
<dbReference type="InterPro" id="IPR020568">
    <property type="entry name" value="Ribosomal_Su5_D2-typ_SF"/>
</dbReference>
<dbReference type="InterPro" id="IPR025158">
    <property type="entry name" value="Mg_chelat-rel_C"/>
</dbReference>
<protein>
    <submittedName>
        <fullName evidence="3">ATPase</fullName>
    </submittedName>
</protein>
<evidence type="ECO:0000313" key="4">
    <source>
        <dbReference type="Proteomes" id="UP000076947"/>
    </source>
</evidence>
<dbReference type="InterPro" id="IPR000523">
    <property type="entry name" value="Mg_chelatse_chII-like_cat_dom"/>
</dbReference>
<dbReference type="SUPFAM" id="SSF52540">
    <property type="entry name" value="P-loop containing nucleoside triphosphate hydrolases"/>
    <property type="match status" value="1"/>
</dbReference>
<dbReference type="SMART" id="SM00382">
    <property type="entry name" value="AAA"/>
    <property type="match status" value="1"/>
</dbReference>